<sequence length="99" mass="11860">MQLDPRKVNSKDLNFLTNNYKYSNRENELIKTSIITNLGYVEHSDNDSYQKIKSEKERINNYVDCLTHLTFFEKEQKRVSMFSEKKYILIMIQKNLSSL</sequence>
<dbReference type="Proteomes" id="UP000252797">
    <property type="component" value="Unassembled WGS sequence"/>
</dbReference>
<accession>A0A367CDU8</accession>
<organism evidence="1 2">
    <name type="scientific">Enterococcus durans</name>
    <dbReference type="NCBI Taxonomy" id="53345"/>
    <lineage>
        <taxon>Bacteria</taxon>
        <taxon>Bacillati</taxon>
        <taxon>Bacillota</taxon>
        <taxon>Bacilli</taxon>
        <taxon>Lactobacillales</taxon>
        <taxon>Enterococcaceae</taxon>
        <taxon>Enterococcus</taxon>
    </lineage>
</organism>
<evidence type="ECO:0000313" key="1">
    <source>
        <dbReference type="EMBL" id="RCA10656.1"/>
    </source>
</evidence>
<proteinExistence type="predicted"/>
<name>A0A367CDU8_9ENTE</name>
<gene>
    <name evidence="1" type="ORF">EA71_01408</name>
</gene>
<evidence type="ECO:0000313" key="2">
    <source>
        <dbReference type="Proteomes" id="UP000252797"/>
    </source>
</evidence>
<reference evidence="1 2" key="1">
    <citation type="submission" date="2015-06" db="EMBL/GenBank/DDBJ databases">
        <title>The Genome Sequence of Enterococcus durans 4EA1.</title>
        <authorList>
            <consortium name="The Broad Institute Genomics Platform"/>
            <consortium name="The Broad Institute Genome Sequencing Center for Infectious Disease"/>
            <person name="Earl A.M."/>
            <person name="Van Tyne D."/>
            <person name="Lebreton F."/>
            <person name="Saavedra J.T."/>
            <person name="Gilmore M.S."/>
            <person name="Manson Mcguire A."/>
            <person name="Clock S."/>
            <person name="Crupain M."/>
            <person name="Rangan U."/>
            <person name="Young S."/>
            <person name="Abouelleil A."/>
            <person name="Cao P."/>
            <person name="Chapman S.B."/>
            <person name="Griggs A."/>
            <person name="Priest M."/>
            <person name="Shea T."/>
            <person name="Wortman J."/>
            <person name="Nusbaum C."/>
            <person name="Birren B."/>
        </authorList>
    </citation>
    <scope>NUCLEOTIDE SEQUENCE [LARGE SCALE GENOMIC DNA]</scope>
    <source>
        <strain evidence="1 2">4EA1</strain>
    </source>
</reference>
<dbReference type="AlphaFoldDB" id="A0A367CDU8"/>
<comment type="caution">
    <text evidence="1">The sequence shown here is derived from an EMBL/GenBank/DDBJ whole genome shotgun (WGS) entry which is preliminary data.</text>
</comment>
<dbReference type="EMBL" id="LEPB01000004">
    <property type="protein sequence ID" value="RCA10656.1"/>
    <property type="molecule type" value="Genomic_DNA"/>
</dbReference>
<protein>
    <submittedName>
        <fullName evidence="1">Uncharacterized protein</fullName>
    </submittedName>
</protein>